<comment type="catalytic activity">
    <reaction evidence="14">
        <text>L-aspartyl-L-lysine(out) = L-aspartyl-L-lysine(in)</text>
        <dbReference type="Rhea" id="RHEA:79411"/>
        <dbReference type="ChEBI" id="CHEBI:229953"/>
    </reaction>
</comment>
<evidence type="ECO:0000256" key="9">
    <source>
        <dbReference type="ARBA" id="ARBA00044878"/>
    </source>
</evidence>
<comment type="subunit">
    <text evidence="24">Homodimer. Interacts with lysosomal protein GLMP (via lumenal domain); the interaction starts while both proteins are still in the endoplasmic reticulum and is required for stabilization of MFSD1 in lysosomes but has no direct effect on its targeting to lysosomes or transporter activity.</text>
</comment>
<dbReference type="PANTHER" id="PTHR23512:SF3">
    <property type="entry name" value="MAJOR FACILITATOR SUPERFAMILY DOMAIN-CONTAINING PROTEIN 1"/>
    <property type="match status" value="1"/>
</dbReference>
<feature type="compositionally biased region" description="Basic and acidic residues" evidence="25">
    <location>
        <begin position="293"/>
        <end position="325"/>
    </location>
</feature>
<organism evidence="27 28">
    <name type="scientific">Lunasporangiospora selenospora</name>
    <dbReference type="NCBI Taxonomy" id="979761"/>
    <lineage>
        <taxon>Eukaryota</taxon>
        <taxon>Fungi</taxon>
        <taxon>Fungi incertae sedis</taxon>
        <taxon>Mucoromycota</taxon>
        <taxon>Mortierellomycotina</taxon>
        <taxon>Mortierellomycetes</taxon>
        <taxon>Mortierellales</taxon>
        <taxon>Mortierellaceae</taxon>
        <taxon>Lunasporangiospora</taxon>
    </lineage>
</organism>
<evidence type="ECO:0000256" key="16">
    <source>
        <dbReference type="ARBA" id="ARBA00044900"/>
    </source>
</evidence>
<evidence type="ECO:0000256" key="6">
    <source>
        <dbReference type="ARBA" id="ARBA00023136"/>
    </source>
</evidence>
<comment type="catalytic activity">
    <reaction evidence="9">
        <text>L-histidyl-glycine(out) = L-histidyl-glycine(in)</text>
        <dbReference type="Rhea" id="RHEA:79395"/>
        <dbReference type="ChEBI" id="CHEBI:229957"/>
    </reaction>
</comment>
<dbReference type="InterPro" id="IPR052187">
    <property type="entry name" value="MFSD1"/>
</dbReference>
<comment type="catalytic activity">
    <reaction evidence="13">
        <text>L-alpha-aminoacyl-L-lysine(out) = L-alpha-aminoacyl-L-lysine(in)</text>
        <dbReference type="Rhea" id="RHEA:79383"/>
        <dbReference type="ChEBI" id="CHEBI:229966"/>
    </reaction>
</comment>
<comment type="catalytic activity">
    <reaction evidence="16">
        <text>L-lysyl-L-lysine(out) = L-lysyl-L-lysine(in)</text>
        <dbReference type="Rhea" id="RHEA:79403"/>
        <dbReference type="ChEBI" id="CHEBI:229956"/>
    </reaction>
</comment>
<name>A0A9P6KG22_9FUNG</name>
<evidence type="ECO:0000256" key="19">
    <source>
        <dbReference type="ARBA" id="ARBA00044919"/>
    </source>
</evidence>
<comment type="catalytic activity">
    <reaction evidence="11">
        <text>L-alpha-aminoacyl-L-histidine(out) = L-alpha-aminoacyl-L-histidine(in)</text>
        <dbReference type="Rhea" id="RHEA:79375"/>
        <dbReference type="ChEBI" id="CHEBI:229967"/>
    </reaction>
</comment>
<comment type="catalytic activity">
    <reaction evidence="19">
        <text>L-alanyl-L-lysine(out) = L-alanyl-L-lysine(in)</text>
        <dbReference type="Rhea" id="RHEA:79415"/>
        <dbReference type="ChEBI" id="CHEBI:192470"/>
    </reaction>
</comment>
<feature type="transmembrane region" description="Helical" evidence="26">
    <location>
        <begin position="140"/>
        <end position="160"/>
    </location>
</feature>
<keyword evidence="6 26" id="KW-0472">Membrane</keyword>
<proteinExistence type="inferred from homology"/>
<evidence type="ECO:0000256" key="11">
    <source>
        <dbReference type="ARBA" id="ARBA00044884"/>
    </source>
</evidence>
<evidence type="ECO:0000313" key="28">
    <source>
        <dbReference type="Proteomes" id="UP000780801"/>
    </source>
</evidence>
<feature type="compositionally biased region" description="Polar residues" evidence="25">
    <location>
        <begin position="14"/>
        <end position="23"/>
    </location>
</feature>
<evidence type="ECO:0000256" key="2">
    <source>
        <dbReference type="ARBA" id="ARBA00008335"/>
    </source>
</evidence>
<feature type="region of interest" description="Disordered" evidence="25">
    <location>
        <begin position="1"/>
        <end position="35"/>
    </location>
</feature>
<evidence type="ECO:0000256" key="14">
    <source>
        <dbReference type="ARBA" id="ARBA00044898"/>
    </source>
</evidence>
<evidence type="ECO:0000313" key="27">
    <source>
        <dbReference type="EMBL" id="KAF9583345.1"/>
    </source>
</evidence>
<comment type="subcellular location">
    <subcellularLocation>
        <location evidence="1">Lysosome membrane</location>
        <topology evidence="1">Multi-pass membrane protein</topology>
    </subcellularLocation>
</comment>
<keyword evidence="3" id="KW-0813">Transport</keyword>
<evidence type="ECO:0000256" key="17">
    <source>
        <dbReference type="ARBA" id="ARBA00044903"/>
    </source>
</evidence>
<dbReference type="OrthoDB" id="424834at2759"/>
<evidence type="ECO:0000256" key="8">
    <source>
        <dbReference type="ARBA" id="ARBA00044876"/>
    </source>
</evidence>
<evidence type="ECO:0000256" key="5">
    <source>
        <dbReference type="ARBA" id="ARBA00022989"/>
    </source>
</evidence>
<dbReference type="SUPFAM" id="SSF103473">
    <property type="entry name" value="MFS general substrate transporter"/>
    <property type="match status" value="1"/>
</dbReference>
<evidence type="ECO:0000256" key="13">
    <source>
        <dbReference type="ARBA" id="ARBA00044893"/>
    </source>
</evidence>
<accession>A0A9P6KG22</accession>
<feature type="region of interest" description="Disordered" evidence="25">
    <location>
        <begin position="293"/>
        <end position="345"/>
    </location>
</feature>
<comment type="catalytic activity">
    <reaction evidence="12">
        <text>L-lysyl-L-alpha-amino acid(out) = L-lysyl-L-alpha-amino acid(in)</text>
        <dbReference type="Rhea" id="RHEA:79387"/>
        <dbReference type="ChEBI" id="CHEBI:229965"/>
    </reaction>
</comment>
<evidence type="ECO:0000256" key="1">
    <source>
        <dbReference type="ARBA" id="ARBA00004155"/>
    </source>
</evidence>
<evidence type="ECO:0000256" key="26">
    <source>
        <dbReference type="SAM" id="Phobius"/>
    </source>
</evidence>
<feature type="transmembrane region" description="Helical" evidence="26">
    <location>
        <begin position="106"/>
        <end position="128"/>
    </location>
</feature>
<dbReference type="GO" id="GO:0022857">
    <property type="term" value="F:transmembrane transporter activity"/>
    <property type="evidence" value="ECO:0007669"/>
    <property type="project" value="InterPro"/>
</dbReference>
<comment type="function">
    <text evidence="23">Lysosomal dipeptide uniporter that selectively exports lysine, arginine or histidine-containing dipeptides with a net positive charge from the lysosome lumen into the cytosol. Could play a role in a specific type of protein O-glycosylation indirectly regulating macrophages migration and tissue invasion. Also essential for liver homeostasis.</text>
</comment>
<evidence type="ECO:0000256" key="25">
    <source>
        <dbReference type="SAM" id="MobiDB-lite"/>
    </source>
</evidence>
<dbReference type="PANTHER" id="PTHR23512">
    <property type="entry name" value="MAJOR FACILITATOR SUPERFAMILY DOMAIN-CONTAINING PROTEIN 1"/>
    <property type="match status" value="1"/>
</dbReference>
<evidence type="ECO:0000256" key="7">
    <source>
        <dbReference type="ARBA" id="ARBA00023228"/>
    </source>
</evidence>
<dbReference type="AlphaFoldDB" id="A0A9P6KG22"/>
<comment type="catalytic activity">
    <reaction evidence="15">
        <text>L-arginyl-L-alpha-amino acid(out) = L-arginyl-L-alpha-amino acid(in)</text>
        <dbReference type="Rhea" id="RHEA:79371"/>
        <dbReference type="ChEBI" id="CHEBI:84315"/>
    </reaction>
</comment>
<sequence>MASQLGDKAKWPYSSASSGTSTMPEHVVAAPPTSSIPTHEFTPEIAVETLETEEEEEEQPTGPTWIRWVILGFACSIVFGNYYAFDNPAALNTPLQEYMQLSDYDYAYFLNILYAAYSIPNIVAPWFGGYAIDRFGNRKLLIILSIMVSFGHMIVCLGLERRSITAMIAGRVIFGAAESLSVTQSAITVKYFRGKELSMALGINLSVSRLGSVLNDIATPYIWKRSSVQVAFWFGLLSCVMSTLIAFALAALDWRYGRHLDLIRMDPHLLLANSQGLEKIDRLPSPSRDLDSVLDEEHVGREDKGAQGALPDEKRRITEGEERDYQGTPNPCRPPLPRVSNHGSGVNNNDRDHALSNTLVPHTFQSRIIGWIRSLVGFSLSFWILYAIGFLIVGVSVPFNSIHAGFLQMRWYHDDPLKGTE</sequence>
<keyword evidence="5 26" id="KW-1133">Transmembrane helix</keyword>
<evidence type="ECO:0000256" key="3">
    <source>
        <dbReference type="ARBA" id="ARBA00022448"/>
    </source>
</evidence>
<dbReference type="Gene3D" id="1.20.1250.20">
    <property type="entry name" value="MFS general substrate transporter like domains"/>
    <property type="match status" value="1"/>
</dbReference>
<dbReference type="Pfam" id="PF07690">
    <property type="entry name" value="MFS_1"/>
    <property type="match status" value="1"/>
</dbReference>
<evidence type="ECO:0000256" key="4">
    <source>
        <dbReference type="ARBA" id="ARBA00022692"/>
    </source>
</evidence>
<keyword evidence="28" id="KW-1185">Reference proteome</keyword>
<evidence type="ECO:0000256" key="10">
    <source>
        <dbReference type="ARBA" id="ARBA00044881"/>
    </source>
</evidence>
<evidence type="ECO:0000256" key="24">
    <source>
        <dbReference type="ARBA" id="ARBA00046376"/>
    </source>
</evidence>
<evidence type="ECO:0000256" key="23">
    <source>
        <dbReference type="ARBA" id="ARBA00045709"/>
    </source>
</evidence>
<dbReference type="InterPro" id="IPR011701">
    <property type="entry name" value="MFS"/>
</dbReference>
<keyword evidence="7" id="KW-0458">Lysosome</keyword>
<comment type="catalytic activity">
    <reaction evidence="10">
        <text>L-alpha-aminoacyl-L-arginine(out) = L-alpha-aminoacyl-L-arginine(in)</text>
        <dbReference type="Rhea" id="RHEA:79367"/>
        <dbReference type="ChEBI" id="CHEBI:229968"/>
    </reaction>
</comment>
<reference evidence="27" key="1">
    <citation type="journal article" date="2020" name="Fungal Divers.">
        <title>Resolving the Mortierellaceae phylogeny through synthesis of multi-gene phylogenetics and phylogenomics.</title>
        <authorList>
            <person name="Vandepol N."/>
            <person name="Liber J."/>
            <person name="Desiro A."/>
            <person name="Na H."/>
            <person name="Kennedy M."/>
            <person name="Barry K."/>
            <person name="Grigoriev I.V."/>
            <person name="Miller A.N."/>
            <person name="O'Donnell K."/>
            <person name="Stajich J.E."/>
            <person name="Bonito G."/>
        </authorList>
    </citation>
    <scope>NUCLEOTIDE SEQUENCE</scope>
    <source>
        <strain evidence="27">KOD1015</strain>
    </source>
</reference>
<comment type="catalytic activity">
    <reaction evidence="8">
        <text>L-lysyl-L-alanine(out) = L-lysyl-L-alanine(in)</text>
        <dbReference type="Rhea" id="RHEA:79399"/>
        <dbReference type="ChEBI" id="CHEBI:229954"/>
    </reaction>
</comment>
<keyword evidence="4 26" id="KW-0812">Transmembrane</keyword>
<comment type="catalytic activity">
    <reaction evidence="17">
        <text>L-arginyl-glycine(out) = L-arginyl-glycine(in)</text>
        <dbReference type="Rhea" id="RHEA:79391"/>
        <dbReference type="ChEBI" id="CHEBI:229955"/>
    </reaction>
</comment>
<evidence type="ECO:0000256" key="21">
    <source>
        <dbReference type="ARBA" id="ARBA00044985"/>
    </source>
</evidence>
<evidence type="ECO:0000256" key="22">
    <source>
        <dbReference type="ARBA" id="ARBA00045018"/>
    </source>
</evidence>
<feature type="transmembrane region" description="Helical" evidence="26">
    <location>
        <begin position="230"/>
        <end position="252"/>
    </location>
</feature>
<comment type="catalytic activity">
    <reaction evidence="20">
        <text>L-lysyl-glycine(out) = L-lysyl-glycine(in)</text>
        <dbReference type="Rhea" id="RHEA:79407"/>
        <dbReference type="ChEBI" id="CHEBI:191202"/>
    </reaction>
</comment>
<gene>
    <name evidence="27" type="ORF">BGW38_009703</name>
</gene>
<evidence type="ECO:0000256" key="18">
    <source>
        <dbReference type="ARBA" id="ARBA00044912"/>
    </source>
</evidence>
<evidence type="ECO:0000256" key="20">
    <source>
        <dbReference type="ARBA" id="ARBA00044924"/>
    </source>
</evidence>
<comment type="similarity">
    <text evidence="2">Belongs to the major facilitator superfamily.</text>
</comment>
<comment type="caution">
    <text evidence="27">The sequence shown here is derived from an EMBL/GenBank/DDBJ whole genome shotgun (WGS) entry which is preliminary data.</text>
</comment>
<protein>
    <recommendedName>
        <fullName evidence="21">Lysosomal dipeptide transporter MFSD1</fullName>
    </recommendedName>
    <alternativeName>
        <fullName evidence="22">Major facilitator superfamily domain-containing protein 1</fullName>
    </alternativeName>
</protein>
<dbReference type="InterPro" id="IPR036259">
    <property type="entry name" value="MFS_trans_sf"/>
</dbReference>
<dbReference type="EMBL" id="JAABOA010000729">
    <property type="protein sequence ID" value="KAF9583345.1"/>
    <property type="molecule type" value="Genomic_DNA"/>
</dbReference>
<comment type="catalytic activity">
    <reaction evidence="18">
        <text>L-histidyl-L-alpha-amino acid(out) = L-histidyl-L-alpha-amino acid(in)</text>
        <dbReference type="Rhea" id="RHEA:79379"/>
        <dbReference type="ChEBI" id="CHEBI:229964"/>
    </reaction>
</comment>
<evidence type="ECO:0000256" key="12">
    <source>
        <dbReference type="ARBA" id="ARBA00044891"/>
    </source>
</evidence>
<evidence type="ECO:0000256" key="15">
    <source>
        <dbReference type="ARBA" id="ARBA00044899"/>
    </source>
</evidence>
<feature type="transmembrane region" description="Helical" evidence="26">
    <location>
        <begin position="375"/>
        <end position="399"/>
    </location>
</feature>
<dbReference type="Proteomes" id="UP000780801">
    <property type="component" value="Unassembled WGS sequence"/>
</dbReference>